<accession>A0AAJ7Q4K8</accession>
<feature type="coiled-coil region" evidence="1">
    <location>
        <begin position="32"/>
        <end position="87"/>
    </location>
</feature>
<reference evidence="4" key="1">
    <citation type="submission" date="2025-08" db="UniProtKB">
        <authorList>
            <consortium name="RefSeq"/>
        </authorList>
    </citation>
    <scope>IDENTIFICATION</scope>
    <source>
        <tissue evidence="4">Brain</tissue>
    </source>
</reference>
<organism evidence="3 4">
    <name type="scientific">Lates calcarifer</name>
    <name type="common">Barramundi</name>
    <name type="synonym">Holocentrus calcarifer</name>
    <dbReference type="NCBI Taxonomy" id="8187"/>
    <lineage>
        <taxon>Eukaryota</taxon>
        <taxon>Metazoa</taxon>
        <taxon>Chordata</taxon>
        <taxon>Craniata</taxon>
        <taxon>Vertebrata</taxon>
        <taxon>Euteleostomi</taxon>
        <taxon>Actinopterygii</taxon>
        <taxon>Neopterygii</taxon>
        <taxon>Teleostei</taxon>
        <taxon>Neoteleostei</taxon>
        <taxon>Acanthomorphata</taxon>
        <taxon>Carangaria</taxon>
        <taxon>Carangaria incertae sedis</taxon>
        <taxon>Centropomidae</taxon>
        <taxon>Lates</taxon>
    </lineage>
</organism>
<dbReference type="RefSeq" id="XP_018546651.1">
    <property type="nucleotide sequence ID" value="XM_018691135.2"/>
</dbReference>
<protein>
    <submittedName>
        <fullName evidence="4">Interaptin</fullName>
    </submittedName>
</protein>
<keyword evidence="1" id="KW-0175">Coiled coil</keyword>
<evidence type="ECO:0000256" key="2">
    <source>
        <dbReference type="SAM" id="MobiDB-lite"/>
    </source>
</evidence>
<dbReference type="KEGG" id="lcf:108893251"/>
<feature type="coiled-coil region" evidence="1">
    <location>
        <begin position="122"/>
        <end position="149"/>
    </location>
</feature>
<proteinExistence type="predicted"/>
<dbReference type="GeneID" id="108893251"/>
<name>A0AAJ7Q4K8_LATCA</name>
<dbReference type="Proteomes" id="UP000694890">
    <property type="component" value="Linkage group LG20"/>
</dbReference>
<feature type="region of interest" description="Disordered" evidence="2">
    <location>
        <begin position="234"/>
        <end position="255"/>
    </location>
</feature>
<evidence type="ECO:0000313" key="4">
    <source>
        <dbReference type="RefSeq" id="XP_018546651.1"/>
    </source>
</evidence>
<evidence type="ECO:0000256" key="1">
    <source>
        <dbReference type="SAM" id="Coils"/>
    </source>
</evidence>
<sequence length="330" mass="38776">MAGAHFINLEETIEVNEKLQESEEEEQDFNDKAELKRKLQCAETSYRQERELHDHMSEHGLTVQRLINETAAENKYLTGKMKEYQQQMANIRKMWEGEDEEALRQELLSKDEGIIKNQLIYIREMEKVNQRLREKNEDLTVKLDALSKISLRYQEDIQTLSTAEQEYKHKLEEVHGVLCSKDDEIEKKYKTLTEKYNEIKEYFDTIKDLRQTQRELQEELSSRQQEHILAYEESKQLSEQPHGSSAMDDDKQKDESPLMTESWWRGCAKALWKAVKIAADITLCALLSVGIMISMTPSCSCPNPNCKLWDLVFDLLNTYSELHYTHPPVY</sequence>
<dbReference type="AlphaFoldDB" id="A0AAJ7Q4K8"/>
<evidence type="ECO:0000313" key="3">
    <source>
        <dbReference type="Proteomes" id="UP000694890"/>
    </source>
</evidence>
<gene>
    <name evidence="4" type="primary">LOC108893251</name>
</gene>
<feature type="coiled-coil region" evidence="1">
    <location>
        <begin position="199"/>
        <end position="226"/>
    </location>
</feature>